<keyword evidence="7" id="KW-1185">Reference proteome</keyword>
<organism evidence="6 7">
    <name type="scientific">Owenia fusiformis</name>
    <name type="common">Polychaete worm</name>
    <dbReference type="NCBI Taxonomy" id="6347"/>
    <lineage>
        <taxon>Eukaryota</taxon>
        <taxon>Metazoa</taxon>
        <taxon>Spiralia</taxon>
        <taxon>Lophotrochozoa</taxon>
        <taxon>Annelida</taxon>
        <taxon>Polychaeta</taxon>
        <taxon>Sedentaria</taxon>
        <taxon>Canalipalpata</taxon>
        <taxon>Sabellida</taxon>
        <taxon>Oweniida</taxon>
        <taxon>Oweniidae</taxon>
        <taxon>Owenia</taxon>
    </lineage>
</organism>
<dbReference type="OrthoDB" id="6236007at2759"/>
<dbReference type="GO" id="GO:0007160">
    <property type="term" value="P:cell-matrix adhesion"/>
    <property type="evidence" value="ECO:0007669"/>
    <property type="project" value="InterPro"/>
</dbReference>
<protein>
    <submittedName>
        <fullName evidence="6">Uncharacterized protein</fullName>
    </submittedName>
</protein>
<reference evidence="6" key="1">
    <citation type="submission" date="2022-03" db="EMBL/GenBank/DDBJ databases">
        <authorList>
            <person name="Martin C."/>
        </authorList>
    </citation>
    <scope>NUCLEOTIDE SEQUENCE</scope>
</reference>
<evidence type="ECO:0000256" key="2">
    <source>
        <dbReference type="ARBA" id="ARBA00022692"/>
    </source>
</evidence>
<dbReference type="InterPro" id="IPR005533">
    <property type="entry name" value="AMOP_dom"/>
</dbReference>
<keyword evidence="2" id="KW-0812">Transmembrane</keyword>
<sequence>MMKLFFSRLILILNVIILQSPWNSLIAQAQDLEDMYYDYTTTLVPPTTTVDYDYYDEDTTFETTTTTNSYTAADITTQEYDEMEDGDTNKTEILISIGDNLYPCGEEQNDIRVENGLDKASDPIPVPRGGIFFANRKCRNLFISSNGLISCNRPYIFWWANKFPLRERYGRAIVASFWGDHDTRGSSAPSGVYYHTYDMVDDENTSGQTLLERVSADVSQFTNGVFEATWMIVVTWIHVYPYPYWYYDSNYIDYYYNYNGGFGSGSSPKQTITHQTVLVTYGMKTYTLFNYGDMNWKPWKNANMGYDAGDGVNFFNHYLARQSDILNIGRLKGNTGLNGKWIFRLDTNGDNKPNFDQKCVVWAAKDKRTFPLDTPVNATNLEPCPCSFRAAAWDRRFRIDWYFACAYQRFATVDGFGQLCCYSDDWWVTWWSSGGPLLTDINSGAGHFLRYHDRTSVQHVEGDVMGRYYCCEASDNCDIFMRRRPVDTCEGYIPPRRTWFWGDPHVRTLDGKQYTFNGLGEYWLIRTTDFNLHGRTSAALTANGTATR</sequence>
<dbReference type="Pfam" id="PF06119">
    <property type="entry name" value="NIDO"/>
    <property type="match status" value="1"/>
</dbReference>
<dbReference type="InterPro" id="IPR001846">
    <property type="entry name" value="VWF_type-D"/>
</dbReference>
<dbReference type="PANTHER" id="PTHR13802">
    <property type="entry name" value="MUCIN 4-RELATED"/>
    <property type="match status" value="1"/>
</dbReference>
<dbReference type="PROSITE" id="PS51233">
    <property type="entry name" value="VWFD"/>
    <property type="match status" value="1"/>
</dbReference>
<dbReference type="Proteomes" id="UP000749559">
    <property type="component" value="Unassembled WGS sequence"/>
</dbReference>
<proteinExistence type="predicted"/>
<keyword evidence="4" id="KW-0472">Membrane</keyword>
<dbReference type="AlphaFoldDB" id="A0A8J1UFZ0"/>
<name>A0A8J1UFZ0_OWEFU</name>
<gene>
    <name evidence="6" type="ORF">OFUS_LOCUS14523</name>
</gene>
<evidence type="ECO:0000313" key="6">
    <source>
        <dbReference type="EMBL" id="CAH1789109.1"/>
    </source>
</evidence>
<dbReference type="InterPro" id="IPR051495">
    <property type="entry name" value="Epithelial_Barrier/Signaling"/>
</dbReference>
<accession>A0A8J1UFZ0</accession>
<evidence type="ECO:0000313" key="7">
    <source>
        <dbReference type="Proteomes" id="UP000749559"/>
    </source>
</evidence>
<evidence type="ECO:0000256" key="5">
    <source>
        <dbReference type="ARBA" id="ARBA00023157"/>
    </source>
</evidence>
<comment type="subcellular location">
    <subcellularLocation>
        <location evidence="1">Membrane</location>
    </subcellularLocation>
</comment>
<dbReference type="SMART" id="SM00539">
    <property type="entry name" value="NIDO"/>
    <property type="match status" value="1"/>
</dbReference>
<keyword evidence="3" id="KW-1133">Transmembrane helix</keyword>
<feature type="non-terminal residue" evidence="6">
    <location>
        <position position="1"/>
    </location>
</feature>
<dbReference type="EMBL" id="CAIIXF020000007">
    <property type="protein sequence ID" value="CAH1789109.1"/>
    <property type="molecule type" value="Genomic_DNA"/>
</dbReference>
<keyword evidence="5" id="KW-1015">Disulfide bond</keyword>
<dbReference type="GO" id="GO:0016020">
    <property type="term" value="C:membrane"/>
    <property type="evidence" value="ECO:0007669"/>
    <property type="project" value="UniProtKB-SubCell"/>
</dbReference>
<dbReference type="InterPro" id="IPR003886">
    <property type="entry name" value="NIDO_dom"/>
</dbReference>
<dbReference type="PROSITE" id="PS50856">
    <property type="entry name" value="AMOP"/>
    <property type="match status" value="1"/>
</dbReference>
<evidence type="ECO:0000256" key="3">
    <source>
        <dbReference type="ARBA" id="ARBA00022989"/>
    </source>
</evidence>
<comment type="caution">
    <text evidence="6">The sequence shown here is derived from an EMBL/GenBank/DDBJ whole genome shotgun (WGS) entry which is preliminary data.</text>
</comment>
<evidence type="ECO:0000256" key="1">
    <source>
        <dbReference type="ARBA" id="ARBA00004370"/>
    </source>
</evidence>
<dbReference type="PANTHER" id="PTHR13802:SF52">
    <property type="entry name" value="MUCIN-4"/>
    <property type="match status" value="1"/>
</dbReference>
<evidence type="ECO:0000256" key="4">
    <source>
        <dbReference type="ARBA" id="ARBA00023136"/>
    </source>
</evidence>